<dbReference type="RefSeq" id="WP_248434795.1">
    <property type="nucleotide sequence ID" value="NZ_CP096205.1"/>
</dbReference>
<dbReference type="EMBL" id="CP096205">
    <property type="protein sequence ID" value="UPQ79565.1"/>
    <property type="molecule type" value="Genomic_DNA"/>
</dbReference>
<dbReference type="Proteomes" id="UP000830583">
    <property type="component" value="Chromosome"/>
</dbReference>
<evidence type="ECO:0000313" key="1">
    <source>
        <dbReference type="EMBL" id="UPQ79565.1"/>
    </source>
</evidence>
<sequence>MTYQIIWQPNSEMSYYDEIDFIFRKWNHKEVQKFQDLVFENLNRLSENPLIGNYDSSKKIYTIIISKQTKLFYSIDMKNKVIDLLLFWNNSKNPEDLNKLL</sequence>
<name>A0ABY4KFI0_9FLAO</name>
<dbReference type="Gene3D" id="3.30.2310.20">
    <property type="entry name" value="RelE-like"/>
    <property type="match status" value="1"/>
</dbReference>
<protein>
    <submittedName>
        <fullName evidence="1">Type II toxin-antitoxin system RelE/ParE family toxin</fullName>
    </submittedName>
</protein>
<organism evidence="1 2">
    <name type="scientific">Flavobacterium azooxidireducens</name>
    <dbReference type="NCBI Taxonomy" id="1871076"/>
    <lineage>
        <taxon>Bacteria</taxon>
        <taxon>Pseudomonadati</taxon>
        <taxon>Bacteroidota</taxon>
        <taxon>Flavobacteriia</taxon>
        <taxon>Flavobacteriales</taxon>
        <taxon>Flavobacteriaceae</taxon>
        <taxon>Flavobacterium</taxon>
    </lineage>
</organism>
<keyword evidence="2" id="KW-1185">Reference proteome</keyword>
<accession>A0ABY4KFI0</accession>
<evidence type="ECO:0000313" key="2">
    <source>
        <dbReference type="Proteomes" id="UP000830583"/>
    </source>
</evidence>
<proteinExistence type="predicted"/>
<gene>
    <name evidence="1" type="ORF">M0M57_01705</name>
</gene>
<reference evidence="1" key="1">
    <citation type="submission" date="2022-04" db="EMBL/GenBank/DDBJ databases">
        <title>Consumption of N2O by Flavobacterium azooxidireducens sp. nov. isolated from Decomposing Leaf Litter of Phragmites australis (Cav.).</title>
        <authorList>
            <person name="Behrendt U."/>
            <person name="Spanner T."/>
            <person name="Augustin J."/>
            <person name="Horn M.A."/>
            <person name="Kolb S."/>
            <person name="Ulrich A."/>
        </authorList>
    </citation>
    <scope>NUCLEOTIDE SEQUENCE</scope>
    <source>
        <strain evidence="1">IGB 4-14</strain>
    </source>
</reference>
<dbReference type="InterPro" id="IPR035093">
    <property type="entry name" value="RelE/ParE_toxin_dom_sf"/>
</dbReference>